<evidence type="ECO:0000313" key="1">
    <source>
        <dbReference type="EMBL" id="SDD08259.1"/>
    </source>
</evidence>
<dbReference type="GO" id="GO:0061630">
    <property type="term" value="F:ubiquitin protein ligase activity"/>
    <property type="evidence" value="ECO:0007669"/>
    <property type="project" value="TreeGrafter"/>
</dbReference>
<dbReference type="SUPFAM" id="SSF63829">
    <property type="entry name" value="Calcium-dependent phosphotriesterase"/>
    <property type="match status" value="1"/>
</dbReference>
<dbReference type="GO" id="GO:0043161">
    <property type="term" value="P:proteasome-mediated ubiquitin-dependent protein catabolic process"/>
    <property type="evidence" value="ECO:0007669"/>
    <property type="project" value="TreeGrafter"/>
</dbReference>
<dbReference type="OrthoDB" id="9812926at2"/>
<protein>
    <submittedName>
        <fullName evidence="1">Uncharacterized protein</fullName>
    </submittedName>
</protein>
<dbReference type="PANTHER" id="PTHR24104:SF50">
    <property type="entry name" value="SMP-30_GLUCONOLACTONASE_LRE-LIKE REGION DOMAIN-CONTAINING PROTEIN"/>
    <property type="match status" value="1"/>
</dbReference>
<dbReference type="Gene3D" id="2.120.10.30">
    <property type="entry name" value="TolB, C-terminal domain"/>
    <property type="match status" value="1"/>
</dbReference>
<dbReference type="GO" id="GO:0000209">
    <property type="term" value="P:protein polyubiquitination"/>
    <property type="evidence" value="ECO:0007669"/>
    <property type="project" value="TreeGrafter"/>
</dbReference>
<dbReference type="InterPro" id="IPR011042">
    <property type="entry name" value="6-blade_b-propeller_TolB-like"/>
</dbReference>
<organism evidence="1 2">
    <name type="scientific">Desulfurella multipotens</name>
    <dbReference type="NCBI Taxonomy" id="79269"/>
    <lineage>
        <taxon>Bacteria</taxon>
        <taxon>Pseudomonadati</taxon>
        <taxon>Campylobacterota</taxon>
        <taxon>Desulfurellia</taxon>
        <taxon>Desulfurellales</taxon>
        <taxon>Desulfurellaceae</taxon>
        <taxon>Desulfurella</taxon>
    </lineage>
</organism>
<dbReference type="RefSeq" id="WP_092129821.1">
    <property type="nucleotide sequence ID" value="NZ_FMYU01000022.1"/>
</dbReference>
<sequence length="489" mass="54731">MKKYYKILFIAIFIFLGFSKAFGDDYLFYKCNNKELKIKALYFYTQNAQINKFNIIQSLEKSGYKNLGSPSQLLIRNNNGFVISSKLLNLLCKMRGFAYKITIGSMAGNPNPAGQCGAFNSHWVIITKNNKVILPKTLLQSCNSQSAISEITLNPNGQIQVYRTNPYSQSESINPIDLNKNRTIYVGQAPDAIATDQFGNIWVANYQSQNIAKINQEGKVDYFDLKGSPTSIAIDSYGNVFTIVKNSVIKLTQEGKIAGIYKISDGLNYVLIDPKNNIWVDDWKNGKVYKLNENGNIIDTYQAGNGAYKMAIDKAGNLWIVASYDHLMILYPNGYMKKCPQCCVSNIIANDNTAWITTGKLLDNSVFLRHINSNCEILPQSYKLDIQSTGIAIDNKDIWVSGNKKYGEGVLEEINESGKKHTYALGKFPGPLVIDKYGNVWVISGQNTVTEFYGLAKAQYTYTPPPQNSLNPHLPIAIHHTFPENNIGK</sequence>
<proteinExistence type="predicted"/>
<dbReference type="EMBL" id="FMYU01000022">
    <property type="protein sequence ID" value="SDD08259.1"/>
    <property type="molecule type" value="Genomic_DNA"/>
</dbReference>
<dbReference type="PANTHER" id="PTHR24104">
    <property type="entry name" value="E3 UBIQUITIN-PROTEIN LIGASE NHLRC1-RELATED"/>
    <property type="match status" value="1"/>
</dbReference>
<dbReference type="Proteomes" id="UP000199411">
    <property type="component" value="Unassembled WGS sequence"/>
</dbReference>
<dbReference type="AlphaFoldDB" id="A0A1G6RUI6"/>
<dbReference type="InterPro" id="IPR050952">
    <property type="entry name" value="TRIM-NHL_E3_ligases"/>
</dbReference>
<gene>
    <name evidence="1" type="ORF">SAMN05660835_01859</name>
</gene>
<accession>A0A1G6RUI6</accession>
<dbReference type="SUPFAM" id="SSF101898">
    <property type="entry name" value="NHL repeat"/>
    <property type="match status" value="1"/>
</dbReference>
<reference evidence="2" key="1">
    <citation type="submission" date="2016-10" db="EMBL/GenBank/DDBJ databases">
        <authorList>
            <person name="Varghese N."/>
            <person name="Submissions S."/>
        </authorList>
    </citation>
    <scope>NUCLEOTIDE SEQUENCE [LARGE SCALE GENOMIC DNA]</scope>
    <source>
        <strain evidence="2">DSM 8415</strain>
    </source>
</reference>
<name>A0A1G6RUI6_9BACT</name>
<keyword evidence="2" id="KW-1185">Reference proteome</keyword>
<evidence type="ECO:0000313" key="2">
    <source>
        <dbReference type="Proteomes" id="UP000199411"/>
    </source>
</evidence>